<dbReference type="NCBIfam" id="TIGR00678">
    <property type="entry name" value="holB"/>
    <property type="match status" value="1"/>
</dbReference>
<gene>
    <name evidence="4" type="ORF">GCM10007852_08220</name>
</gene>
<dbReference type="Gene3D" id="3.40.50.300">
    <property type="entry name" value="P-loop containing nucleotide triphosphate hydrolases"/>
    <property type="match status" value="1"/>
</dbReference>
<protein>
    <recommendedName>
        <fullName evidence="1">DNA-directed DNA polymerase</fullName>
        <ecNumber evidence="1">2.7.7.7</ecNumber>
    </recommendedName>
</protein>
<dbReference type="AlphaFoldDB" id="A0AA37SWH6"/>
<dbReference type="GO" id="GO:0006261">
    <property type="term" value="P:DNA-templated DNA replication"/>
    <property type="evidence" value="ECO:0007669"/>
    <property type="project" value="TreeGrafter"/>
</dbReference>
<keyword evidence="5" id="KW-1185">Reference proteome</keyword>
<evidence type="ECO:0000256" key="2">
    <source>
        <dbReference type="ARBA" id="ARBA00022932"/>
    </source>
</evidence>
<evidence type="ECO:0000256" key="1">
    <source>
        <dbReference type="ARBA" id="ARBA00012417"/>
    </source>
</evidence>
<accession>A0AA37SWH6</accession>
<organism evidence="4 5">
    <name type="scientific">Agaribacter marinus</name>
    <dbReference type="NCBI Taxonomy" id="1431249"/>
    <lineage>
        <taxon>Bacteria</taxon>
        <taxon>Pseudomonadati</taxon>
        <taxon>Pseudomonadota</taxon>
        <taxon>Gammaproteobacteria</taxon>
        <taxon>Alteromonadales</taxon>
        <taxon>Alteromonadaceae</taxon>
        <taxon>Agaribacter</taxon>
    </lineage>
</organism>
<dbReference type="RefSeq" id="WP_284216221.1">
    <property type="nucleotide sequence ID" value="NZ_BSOT01000005.1"/>
</dbReference>
<comment type="catalytic activity">
    <reaction evidence="3">
        <text>DNA(n) + a 2'-deoxyribonucleoside 5'-triphosphate = DNA(n+1) + diphosphate</text>
        <dbReference type="Rhea" id="RHEA:22508"/>
        <dbReference type="Rhea" id="RHEA-COMP:17339"/>
        <dbReference type="Rhea" id="RHEA-COMP:17340"/>
        <dbReference type="ChEBI" id="CHEBI:33019"/>
        <dbReference type="ChEBI" id="CHEBI:61560"/>
        <dbReference type="ChEBI" id="CHEBI:173112"/>
        <dbReference type="EC" id="2.7.7.7"/>
    </reaction>
</comment>
<reference evidence="4" key="2">
    <citation type="submission" date="2023-01" db="EMBL/GenBank/DDBJ databases">
        <title>Draft genome sequence of Agaribacter marinus strain NBRC 110023.</title>
        <authorList>
            <person name="Sun Q."/>
            <person name="Mori K."/>
        </authorList>
    </citation>
    <scope>NUCLEOTIDE SEQUENCE</scope>
    <source>
        <strain evidence="4">NBRC 110023</strain>
    </source>
</reference>
<dbReference type="Proteomes" id="UP001156601">
    <property type="component" value="Unassembled WGS sequence"/>
</dbReference>
<sequence length="304" mass="34358">MYPWLTDIQSQLIRLLKNGRLHHATLLQGEKGIGADVLANELAKSILCLGDKAPCNECKSCLLVDADSHPDLHIIQTEKTQIGVDLIRSGIEKVNKTAQLSGNKVVLINHIDRMTESASNAFLKTLEEPTQDTYMVMSSSAANRILPTILSRCEKHQLRMPSVKQSIEYIEAKGLPIPDEITLKAYQNSPLSYIQGLDDEGFNFTDFNQDWRHFIHSKTETSYELSEKWKEKAEDVVNWLFTIISAQITDMLATNNQGIISLLDWQQTELNNAKRKVQQVGVNKSVVLGHLFSSFRQHQNQSLE</sequence>
<dbReference type="SUPFAM" id="SSF52540">
    <property type="entry name" value="P-loop containing nucleoside triphosphate hydrolases"/>
    <property type="match status" value="1"/>
</dbReference>
<proteinExistence type="predicted"/>
<dbReference type="EC" id="2.7.7.7" evidence="1"/>
<dbReference type="GO" id="GO:0009360">
    <property type="term" value="C:DNA polymerase III complex"/>
    <property type="evidence" value="ECO:0007669"/>
    <property type="project" value="TreeGrafter"/>
</dbReference>
<keyword evidence="2" id="KW-0239">DNA-directed DNA polymerase</keyword>
<dbReference type="PANTHER" id="PTHR11669">
    <property type="entry name" value="REPLICATION FACTOR C / DNA POLYMERASE III GAMMA-TAU SUBUNIT"/>
    <property type="match status" value="1"/>
</dbReference>
<comment type="caution">
    <text evidence="4">The sequence shown here is derived from an EMBL/GenBank/DDBJ whole genome shotgun (WGS) entry which is preliminary data.</text>
</comment>
<keyword evidence="2" id="KW-0548">Nucleotidyltransferase</keyword>
<dbReference type="GO" id="GO:0008408">
    <property type="term" value="F:3'-5' exonuclease activity"/>
    <property type="evidence" value="ECO:0007669"/>
    <property type="project" value="InterPro"/>
</dbReference>
<keyword evidence="2" id="KW-0808">Transferase</keyword>
<dbReference type="InterPro" id="IPR050238">
    <property type="entry name" value="DNA_Rep/Repair_Clamp_Loader"/>
</dbReference>
<dbReference type="PANTHER" id="PTHR11669:SF8">
    <property type="entry name" value="DNA POLYMERASE III SUBUNIT DELTA"/>
    <property type="match status" value="1"/>
</dbReference>
<dbReference type="GO" id="GO:0003887">
    <property type="term" value="F:DNA-directed DNA polymerase activity"/>
    <property type="evidence" value="ECO:0007669"/>
    <property type="project" value="UniProtKB-KW"/>
</dbReference>
<dbReference type="Pfam" id="PF13177">
    <property type="entry name" value="DNA_pol3_delta2"/>
    <property type="match status" value="1"/>
</dbReference>
<evidence type="ECO:0000313" key="5">
    <source>
        <dbReference type="Proteomes" id="UP001156601"/>
    </source>
</evidence>
<reference evidence="4" key="1">
    <citation type="journal article" date="2014" name="Int. J. Syst. Evol. Microbiol.">
        <title>Complete genome sequence of Corynebacterium casei LMG S-19264T (=DSM 44701T), isolated from a smear-ripened cheese.</title>
        <authorList>
            <consortium name="US DOE Joint Genome Institute (JGI-PGF)"/>
            <person name="Walter F."/>
            <person name="Albersmeier A."/>
            <person name="Kalinowski J."/>
            <person name="Ruckert C."/>
        </authorList>
    </citation>
    <scope>NUCLEOTIDE SEQUENCE</scope>
    <source>
        <strain evidence="4">NBRC 110023</strain>
    </source>
</reference>
<evidence type="ECO:0000256" key="3">
    <source>
        <dbReference type="ARBA" id="ARBA00049244"/>
    </source>
</evidence>
<dbReference type="InterPro" id="IPR004622">
    <property type="entry name" value="DNA_pol_HolB"/>
</dbReference>
<evidence type="ECO:0000313" key="4">
    <source>
        <dbReference type="EMBL" id="GLR69914.1"/>
    </source>
</evidence>
<name>A0AA37SWH6_9ALTE</name>
<dbReference type="EMBL" id="BSOT01000005">
    <property type="protein sequence ID" value="GLR69914.1"/>
    <property type="molecule type" value="Genomic_DNA"/>
</dbReference>
<dbReference type="InterPro" id="IPR027417">
    <property type="entry name" value="P-loop_NTPase"/>
</dbReference>